<evidence type="ECO:0000313" key="2">
    <source>
        <dbReference type="Proteomes" id="UP000439903"/>
    </source>
</evidence>
<protein>
    <submittedName>
        <fullName evidence="1">Uncharacterized protein</fullName>
    </submittedName>
</protein>
<comment type="caution">
    <text evidence="1">The sequence shown here is derived from an EMBL/GenBank/DDBJ whole genome shotgun (WGS) entry which is preliminary data.</text>
</comment>
<dbReference type="SUPFAM" id="SSF57850">
    <property type="entry name" value="RING/U-box"/>
    <property type="match status" value="1"/>
</dbReference>
<reference evidence="1 2" key="1">
    <citation type="journal article" date="2019" name="Environ. Microbiol.">
        <title>At the nexus of three kingdoms: the genome of the mycorrhizal fungus Gigaspora margarita provides insights into plant, endobacterial and fungal interactions.</title>
        <authorList>
            <person name="Venice F."/>
            <person name="Ghignone S."/>
            <person name="Salvioli di Fossalunga A."/>
            <person name="Amselem J."/>
            <person name="Novero M."/>
            <person name="Xianan X."/>
            <person name="Sedzielewska Toro K."/>
            <person name="Morin E."/>
            <person name="Lipzen A."/>
            <person name="Grigoriev I.V."/>
            <person name="Henrissat B."/>
            <person name="Martin F.M."/>
            <person name="Bonfante P."/>
        </authorList>
    </citation>
    <scope>NUCLEOTIDE SEQUENCE [LARGE SCALE GENOMIC DNA]</scope>
    <source>
        <strain evidence="1 2">BEG34</strain>
    </source>
</reference>
<gene>
    <name evidence="1" type="ORF">F8M41_007189</name>
</gene>
<accession>A0A8H3X8D2</accession>
<evidence type="ECO:0000313" key="1">
    <source>
        <dbReference type="EMBL" id="KAF0419082.1"/>
    </source>
</evidence>
<proteinExistence type="predicted"/>
<dbReference type="OrthoDB" id="8062037at2759"/>
<dbReference type="Proteomes" id="UP000439903">
    <property type="component" value="Unassembled WGS sequence"/>
</dbReference>
<sequence length="120" mass="14027">MSTNPMPKNVLCFKNLALNILKNSSQEVITKGVKASKLDPYSKGKEKLFLYKFKKLFTILICGHIYYCSCLEDHVKDLSQCPEYTIEIESIDYTIILVLLNLAHRIKYRVSQTQCKFWRK</sequence>
<name>A0A8H3X8D2_GIGMA</name>
<dbReference type="AlphaFoldDB" id="A0A8H3X8D2"/>
<keyword evidence="2" id="KW-1185">Reference proteome</keyword>
<dbReference type="EMBL" id="WTPW01001715">
    <property type="protein sequence ID" value="KAF0419082.1"/>
    <property type="molecule type" value="Genomic_DNA"/>
</dbReference>
<organism evidence="1 2">
    <name type="scientific">Gigaspora margarita</name>
    <dbReference type="NCBI Taxonomy" id="4874"/>
    <lineage>
        <taxon>Eukaryota</taxon>
        <taxon>Fungi</taxon>
        <taxon>Fungi incertae sedis</taxon>
        <taxon>Mucoromycota</taxon>
        <taxon>Glomeromycotina</taxon>
        <taxon>Glomeromycetes</taxon>
        <taxon>Diversisporales</taxon>
        <taxon>Gigasporaceae</taxon>
        <taxon>Gigaspora</taxon>
    </lineage>
</organism>